<keyword evidence="4" id="KW-1185">Reference proteome</keyword>
<evidence type="ECO:0000313" key="3">
    <source>
        <dbReference type="EMBL" id="AXV04861.1"/>
    </source>
</evidence>
<keyword evidence="1" id="KW-0472">Membrane</keyword>
<dbReference type="Pfam" id="PF00990">
    <property type="entry name" value="GGDEF"/>
    <property type="match status" value="1"/>
</dbReference>
<dbReference type="PANTHER" id="PTHR45138:SF9">
    <property type="entry name" value="DIGUANYLATE CYCLASE DGCM-RELATED"/>
    <property type="match status" value="1"/>
</dbReference>
<dbReference type="GO" id="GO:0005886">
    <property type="term" value="C:plasma membrane"/>
    <property type="evidence" value="ECO:0007669"/>
    <property type="project" value="TreeGrafter"/>
</dbReference>
<dbReference type="SUPFAM" id="SSF55073">
    <property type="entry name" value="Nucleotide cyclase"/>
    <property type="match status" value="1"/>
</dbReference>
<protein>
    <submittedName>
        <fullName evidence="3">Diguanylate cyclase/phosphodiesterase (GGDEF &amp; EAL domains) with PAS/PAC sensor(S)</fullName>
    </submittedName>
</protein>
<dbReference type="InterPro" id="IPR043128">
    <property type="entry name" value="Rev_trsase/Diguanyl_cyclase"/>
</dbReference>
<dbReference type="AlphaFoldDB" id="A0A346XRL4"/>
<proteinExistence type="predicted"/>
<sequence>MTTPDQPGRTERTATGRRGPALVIGAAVAAAVLAVGPLVWATGQSRTATAAEQDARWAELVATVHRVDQAALRELNALVAEGLSSPSSEGPSGPDVAAAAEARADAVVRAEAWLDSVLDDPIVGPTADTVADLIAELPATPDEHPHPDEVLDLVTDAELILESALASNVELLALADLVVHASLPHLVVNDALDVAWLTPHDRVAATWTDGYFDTSEAYITSGDGGWLADDAMLPSPFVQDANLRTHQPELWTGLVALTSTGEDVATLLAFDAWVRDWPTRTVQASPVALADLRDAARAVSDRVDPFVQSALQDRADASRADAVALRDRRAAVVVGGVLLAAALVVVAVRIGRVQWGRVIGWRRAALVDQLTGIANRRGLQEHATATVAPDRDAHALLLFDLDHFKGINDRYGHAVGDDALQAVAAAARRAAAALPGDAIAARLGGDEFVVLAHDLSDPGAQAGLAAQRLIDDVRRQRIPTDADPVSLSISVGIATCVGPLDVTDLLMKADIALYEVKRGGRGAHRAYVASAQTAAVPADPEH</sequence>
<dbReference type="PROSITE" id="PS50887">
    <property type="entry name" value="GGDEF"/>
    <property type="match status" value="1"/>
</dbReference>
<dbReference type="EMBL" id="CP031165">
    <property type="protein sequence ID" value="AXV04861.1"/>
    <property type="molecule type" value="Genomic_DNA"/>
</dbReference>
<dbReference type="SMART" id="SM00267">
    <property type="entry name" value="GGDEF"/>
    <property type="match status" value="1"/>
</dbReference>
<dbReference type="PANTHER" id="PTHR45138">
    <property type="entry name" value="REGULATORY COMPONENTS OF SENSORY TRANSDUCTION SYSTEM"/>
    <property type="match status" value="1"/>
</dbReference>
<dbReference type="InterPro" id="IPR029787">
    <property type="entry name" value="Nucleotide_cyclase"/>
</dbReference>
<feature type="domain" description="GGDEF" evidence="2">
    <location>
        <begin position="392"/>
        <end position="529"/>
    </location>
</feature>
<dbReference type="KEGG" id="euz:DVS28_a0153"/>
<keyword evidence="1" id="KW-0812">Transmembrane</keyword>
<dbReference type="CDD" id="cd01949">
    <property type="entry name" value="GGDEF"/>
    <property type="match status" value="1"/>
</dbReference>
<dbReference type="GO" id="GO:0043709">
    <property type="term" value="P:cell adhesion involved in single-species biofilm formation"/>
    <property type="evidence" value="ECO:0007669"/>
    <property type="project" value="TreeGrafter"/>
</dbReference>
<dbReference type="Proteomes" id="UP000264006">
    <property type="component" value="Chromosome"/>
</dbReference>
<dbReference type="GO" id="GO:1902201">
    <property type="term" value="P:negative regulation of bacterial-type flagellum-dependent cell motility"/>
    <property type="evidence" value="ECO:0007669"/>
    <property type="project" value="TreeGrafter"/>
</dbReference>
<gene>
    <name evidence="3" type="ORF">DVS28_a0153</name>
</gene>
<dbReference type="NCBIfam" id="TIGR00254">
    <property type="entry name" value="GGDEF"/>
    <property type="match status" value="1"/>
</dbReference>
<accession>A0A346XRL4</accession>
<dbReference type="InterPro" id="IPR000160">
    <property type="entry name" value="GGDEF_dom"/>
</dbReference>
<evidence type="ECO:0000313" key="4">
    <source>
        <dbReference type="Proteomes" id="UP000264006"/>
    </source>
</evidence>
<evidence type="ECO:0000256" key="1">
    <source>
        <dbReference type="SAM" id="Phobius"/>
    </source>
</evidence>
<name>A0A346XRL4_9ACTN</name>
<dbReference type="GO" id="GO:0052621">
    <property type="term" value="F:diguanylate cyclase activity"/>
    <property type="evidence" value="ECO:0007669"/>
    <property type="project" value="TreeGrafter"/>
</dbReference>
<dbReference type="RefSeq" id="WP_164709745.1">
    <property type="nucleotide sequence ID" value="NZ_CP031165.1"/>
</dbReference>
<organism evidence="3 4">
    <name type="scientific">Euzebya pacifica</name>
    <dbReference type="NCBI Taxonomy" id="1608957"/>
    <lineage>
        <taxon>Bacteria</taxon>
        <taxon>Bacillati</taxon>
        <taxon>Actinomycetota</taxon>
        <taxon>Nitriliruptoria</taxon>
        <taxon>Euzebyales</taxon>
    </lineage>
</organism>
<dbReference type="InterPro" id="IPR050469">
    <property type="entry name" value="Diguanylate_Cyclase"/>
</dbReference>
<feature type="transmembrane region" description="Helical" evidence="1">
    <location>
        <begin position="330"/>
        <end position="348"/>
    </location>
</feature>
<keyword evidence="1" id="KW-1133">Transmembrane helix</keyword>
<dbReference type="Gene3D" id="3.30.70.270">
    <property type="match status" value="1"/>
</dbReference>
<reference evidence="3 4" key="1">
    <citation type="submission" date="2018-09" db="EMBL/GenBank/DDBJ databases">
        <title>Complete genome sequence of Euzebya sp. DY32-46 isolated from seawater of Pacific Ocean.</title>
        <authorList>
            <person name="Xu L."/>
            <person name="Wu Y.-H."/>
            <person name="Xu X.-W."/>
        </authorList>
    </citation>
    <scope>NUCLEOTIDE SEQUENCE [LARGE SCALE GENOMIC DNA]</scope>
    <source>
        <strain evidence="3 4">DY32-46</strain>
    </source>
</reference>
<feature type="transmembrane region" description="Helical" evidence="1">
    <location>
        <begin position="21"/>
        <end position="40"/>
    </location>
</feature>
<evidence type="ECO:0000259" key="2">
    <source>
        <dbReference type="PROSITE" id="PS50887"/>
    </source>
</evidence>